<evidence type="ECO:0000256" key="4">
    <source>
        <dbReference type="SAM" id="Phobius"/>
    </source>
</evidence>
<feature type="transmembrane region" description="Helical" evidence="4">
    <location>
        <begin position="12"/>
        <end position="32"/>
    </location>
</feature>
<keyword evidence="4" id="KW-0812">Transmembrane</keyword>
<evidence type="ECO:0000256" key="2">
    <source>
        <dbReference type="ARBA" id="ARBA00029447"/>
    </source>
</evidence>
<dbReference type="SMART" id="SM00304">
    <property type="entry name" value="HAMP"/>
    <property type="match status" value="1"/>
</dbReference>
<feature type="domain" description="Methyl-accepting transducer" evidence="5">
    <location>
        <begin position="284"/>
        <end position="521"/>
    </location>
</feature>
<comment type="similarity">
    <text evidence="2">Belongs to the methyl-accepting chemotaxis (MCP) protein family.</text>
</comment>
<dbReference type="Pfam" id="PF00015">
    <property type="entry name" value="MCPsignal"/>
    <property type="match status" value="1"/>
</dbReference>
<dbReference type="InterPro" id="IPR004089">
    <property type="entry name" value="MCPsignal_dom"/>
</dbReference>
<feature type="transmembrane region" description="Helical" evidence="4">
    <location>
        <begin position="189"/>
        <end position="208"/>
    </location>
</feature>
<proteinExistence type="inferred from homology"/>
<dbReference type="InterPro" id="IPR003660">
    <property type="entry name" value="HAMP_dom"/>
</dbReference>
<dbReference type="GO" id="GO:0007165">
    <property type="term" value="P:signal transduction"/>
    <property type="evidence" value="ECO:0007669"/>
    <property type="project" value="UniProtKB-KW"/>
</dbReference>
<dbReference type="PROSITE" id="PS50885">
    <property type="entry name" value="HAMP"/>
    <property type="match status" value="1"/>
</dbReference>
<organism evidence="7 8">
    <name type="scientific">Clostridium tagluense</name>
    <dbReference type="NCBI Taxonomy" id="360422"/>
    <lineage>
        <taxon>Bacteria</taxon>
        <taxon>Bacillati</taxon>
        <taxon>Bacillota</taxon>
        <taxon>Clostridia</taxon>
        <taxon>Eubacteriales</taxon>
        <taxon>Clostridiaceae</taxon>
        <taxon>Clostridium</taxon>
    </lineage>
</organism>
<dbReference type="PRINTS" id="PR00260">
    <property type="entry name" value="CHEMTRNSDUCR"/>
</dbReference>
<name>A0A401UK22_9CLOT</name>
<dbReference type="InterPro" id="IPR024478">
    <property type="entry name" value="HlyB_4HB_MCP"/>
</dbReference>
<protein>
    <submittedName>
        <fullName evidence="7">Methyl-accepting chemotaxis protein</fullName>
    </submittedName>
</protein>
<dbReference type="PANTHER" id="PTHR32089:SF112">
    <property type="entry name" value="LYSOZYME-LIKE PROTEIN-RELATED"/>
    <property type="match status" value="1"/>
</dbReference>
<keyword evidence="1 3" id="KW-0807">Transducer</keyword>
<evidence type="ECO:0000256" key="3">
    <source>
        <dbReference type="PROSITE-ProRule" id="PRU00284"/>
    </source>
</evidence>
<dbReference type="Gene3D" id="1.10.287.950">
    <property type="entry name" value="Methyl-accepting chemotaxis protein"/>
    <property type="match status" value="1"/>
</dbReference>
<dbReference type="InterPro" id="IPR004090">
    <property type="entry name" value="Chemotax_Me-accpt_rcpt"/>
</dbReference>
<evidence type="ECO:0000259" key="6">
    <source>
        <dbReference type="PROSITE" id="PS50885"/>
    </source>
</evidence>
<gene>
    <name evidence="7" type="ORF">Ctaglu_15190</name>
</gene>
<evidence type="ECO:0000313" key="7">
    <source>
        <dbReference type="EMBL" id="GCD09896.1"/>
    </source>
</evidence>
<evidence type="ECO:0000259" key="5">
    <source>
        <dbReference type="PROSITE" id="PS50111"/>
    </source>
</evidence>
<dbReference type="PROSITE" id="PS50111">
    <property type="entry name" value="CHEMOTAXIS_TRANSDUC_2"/>
    <property type="match status" value="1"/>
</dbReference>
<dbReference type="Proteomes" id="UP000287872">
    <property type="component" value="Unassembled WGS sequence"/>
</dbReference>
<keyword evidence="8" id="KW-1185">Reference proteome</keyword>
<comment type="caution">
    <text evidence="7">The sequence shown here is derived from an EMBL/GenBank/DDBJ whole genome shotgun (WGS) entry which is preliminary data.</text>
</comment>
<keyword evidence="4" id="KW-1133">Transmembrane helix</keyword>
<evidence type="ECO:0000313" key="8">
    <source>
        <dbReference type="Proteomes" id="UP000287872"/>
    </source>
</evidence>
<reference evidence="7 8" key="1">
    <citation type="submission" date="2018-11" db="EMBL/GenBank/DDBJ databases">
        <title>Genome sequencing and assembly of Clostridium tagluense strain A121.</title>
        <authorList>
            <person name="Murakami T."/>
            <person name="Segawa T."/>
            <person name="Shcherbakova V.A."/>
            <person name="Mori H."/>
            <person name="Yoshimura Y."/>
        </authorList>
    </citation>
    <scope>NUCLEOTIDE SEQUENCE [LARGE SCALE GENOMIC DNA]</scope>
    <source>
        <strain evidence="7 8">A121</strain>
    </source>
</reference>
<dbReference type="GO" id="GO:0006935">
    <property type="term" value="P:chemotaxis"/>
    <property type="evidence" value="ECO:0007669"/>
    <property type="project" value="InterPro"/>
</dbReference>
<dbReference type="PANTHER" id="PTHR32089">
    <property type="entry name" value="METHYL-ACCEPTING CHEMOTAXIS PROTEIN MCPB"/>
    <property type="match status" value="1"/>
</dbReference>
<dbReference type="SUPFAM" id="SSF58104">
    <property type="entry name" value="Methyl-accepting chemotaxis protein (MCP) signaling domain"/>
    <property type="match status" value="1"/>
</dbReference>
<keyword evidence="4" id="KW-0472">Membrane</keyword>
<dbReference type="SMART" id="SM00283">
    <property type="entry name" value="MA"/>
    <property type="match status" value="1"/>
</dbReference>
<dbReference type="Gene3D" id="6.10.340.10">
    <property type="match status" value="1"/>
</dbReference>
<dbReference type="RefSeq" id="WP_124999757.1">
    <property type="nucleotide sequence ID" value="NZ_BHYK01000007.1"/>
</dbReference>
<dbReference type="GO" id="GO:0016020">
    <property type="term" value="C:membrane"/>
    <property type="evidence" value="ECO:0007669"/>
    <property type="project" value="InterPro"/>
</dbReference>
<dbReference type="OrthoDB" id="1062at2"/>
<dbReference type="AlphaFoldDB" id="A0A401UK22"/>
<feature type="domain" description="HAMP" evidence="6">
    <location>
        <begin position="210"/>
        <end position="265"/>
    </location>
</feature>
<sequence length="571" mass="63788">MNNLKVKSKLIIFSMVSLLLIIMMSGVGYYYLSRANKDMTTMYTDKLLSIEWLNENRNQARAIEANSYYVLIHTEDKDKQNEKLKDIQSRQNIFSENWKNFKQANTDKYEKDRIDIIDVNNDKFIEGTYEAIKLSMEGKQKEAINQLNSIEKNKEQFQNSLKEIAMYNTKLAEDLKIQNDKDFKVSQKVFFVIFLIALAVGFALTFIISRSISNPLVLAVNHLKLIANGDFTMNSTEKFKNRKDEIGDISNAMGVMQNSLKLLIGNVLEESNVIKTVVTTISENMNNLNINIEEVSATTEELSAGMEETAASAQEMNSTADEIERAVQSIATKAQEGATEAQEINKRALNTKDNVTKSQEKASEIFSKTKDKLQIAMENSKVVGQINVLSNAIMQISSQTNLLALNAAIEAARAGEAGKGFAVVADEIRKLAEQSQNTVIEIQSITEKVTDSVNDLSSSSNELLNFVSKDVRNDYNTMLNVAGEYSQDADFVNNLVLEFSSTSEELLASLQEVIKTIEQVSMASNEGAEGTTNIAQKVGDITDKSNKIIREVTKSKESVEQLTEEVSKFKI</sequence>
<dbReference type="Pfam" id="PF12729">
    <property type="entry name" value="4HB_MCP_1"/>
    <property type="match status" value="1"/>
</dbReference>
<accession>A0A401UK22</accession>
<dbReference type="EMBL" id="BHYK01000007">
    <property type="protein sequence ID" value="GCD09896.1"/>
    <property type="molecule type" value="Genomic_DNA"/>
</dbReference>
<evidence type="ECO:0000256" key="1">
    <source>
        <dbReference type="ARBA" id="ARBA00023224"/>
    </source>
</evidence>
<dbReference type="GO" id="GO:0004888">
    <property type="term" value="F:transmembrane signaling receptor activity"/>
    <property type="evidence" value="ECO:0007669"/>
    <property type="project" value="InterPro"/>
</dbReference>